<dbReference type="SUPFAM" id="SSF46785">
    <property type="entry name" value="Winged helix' DNA-binding domain"/>
    <property type="match status" value="1"/>
</dbReference>
<dbReference type="AlphaFoldDB" id="A0A0L6JK54"/>
<name>A0A0L6JK54_9FIRM</name>
<dbReference type="STRING" id="398512.Bccel_1360"/>
<gene>
    <name evidence="1" type="ORF">Bccel_1360</name>
</gene>
<accession>A0A0L6JK54</accession>
<organism evidence="1 2">
    <name type="scientific">Pseudobacteroides cellulosolvens ATCC 35603 = DSM 2933</name>
    <dbReference type="NCBI Taxonomy" id="398512"/>
    <lineage>
        <taxon>Bacteria</taxon>
        <taxon>Bacillati</taxon>
        <taxon>Bacillota</taxon>
        <taxon>Clostridia</taxon>
        <taxon>Eubacteriales</taxon>
        <taxon>Oscillospiraceae</taxon>
        <taxon>Pseudobacteroides</taxon>
    </lineage>
</organism>
<protein>
    <recommendedName>
        <fullName evidence="3">HTH hxlR-type domain-containing protein</fullName>
    </recommendedName>
</protein>
<keyword evidence="2" id="KW-1185">Reference proteome</keyword>
<dbReference type="RefSeq" id="WP_050753195.1">
    <property type="nucleotide sequence ID" value="NZ_LGTC01000001.1"/>
</dbReference>
<proteinExistence type="predicted"/>
<comment type="caution">
    <text evidence="1">The sequence shown here is derived from an EMBL/GenBank/DDBJ whole genome shotgun (WGS) entry which is preliminary data.</text>
</comment>
<evidence type="ECO:0000313" key="1">
    <source>
        <dbReference type="EMBL" id="KNY26098.1"/>
    </source>
</evidence>
<reference evidence="2" key="1">
    <citation type="submission" date="2015-07" db="EMBL/GenBank/DDBJ databases">
        <title>Near-Complete Genome Sequence of the Cellulolytic Bacterium Bacteroides (Pseudobacteroides) cellulosolvens ATCC 35603.</title>
        <authorList>
            <person name="Dassa B."/>
            <person name="Utturkar S.M."/>
            <person name="Klingeman D.M."/>
            <person name="Hurt R.A."/>
            <person name="Keller M."/>
            <person name="Xu J."/>
            <person name="Reddy Y.H.K."/>
            <person name="Borovok I."/>
            <person name="Grinberg I.R."/>
            <person name="Lamed R."/>
            <person name="Zhivin O."/>
            <person name="Bayer E.A."/>
            <person name="Brown S.D."/>
        </authorList>
    </citation>
    <scope>NUCLEOTIDE SEQUENCE [LARGE SCALE GENOMIC DNA]</scope>
    <source>
        <strain evidence="2">DSM 2933</strain>
    </source>
</reference>
<evidence type="ECO:0008006" key="3">
    <source>
        <dbReference type="Google" id="ProtNLM"/>
    </source>
</evidence>
<dbReference type="Proteomes" id="UP000036923">
    <property type="component" value="Unassembled WGS sequence"/>
</dbReference>
<sequence length="151" mass="16439">MTVQGSKISAERNKSFAEQLATVSDKTPVAKLFEDITVSITRNGKKFRGLDVTGKDKEILRAISDPIFNAGSITNKTLQGKLVGTEWANGMTDKKLSSKISRQISLLRSHGIIRKLPKQHKYALTDKGRKISSALNAILSASTEDLANLVA</sequence>
<dbReference type="EMBL" id="LGTC01000001">
    <property type="protein sequence ID" value="KNY26098.1"/>
    <property type="molecule type" value="Genomic_DNA"/>
</dbReference>
<evidence type="ECO:0000313" key="2">
    <source>
        <dbReference type="Proteomes" id="UP000036923"/>
    </source>
</evidence>
<dbReference type="InterPro" id="IPR036390">
    <property type="entry name" value="WH_DNA-bd_sf"/>
</dbReference>